<dbReference type="EMBL" id="HBUF01605802">
    <property type="protein sequence ID" value="CAG6777503.1"/>
    <property type="molecule type" value="Transcribed_RNA"/>
</dbReference>
<dbReference type="EMBL" id="HBUF01605789">
    <property type="protein sequence ID" value="CAG6777465.1"/>
    <property type="molecule type" value="Transcribed_RNA"/>
</dbReference>
<dbReference type="EMBL" id="HBUF01605797">
    <property type="protein sequence ID" value="CAG6777488.1"/>
    <property type="molecule type" value="Transcribed_RNA"/>
</dbReference>
<feature type="transmembrane region" description="Helical" evidence="1">
    <location>
        <begin position="12"/>
        <end position="32"/>
    </location>
</feature>
<proteinExistence type="predicted"/>
<name>A0A8D9F512_9HEMI</name>
<dbReference type="EMBL" id="HBUF01605795">
    <property type="protein sequence ID" value="CAG6777484.1"/>
    <property type="molecule type" value="Transcribed_RNA"/>
</dbReference>
<dbReference type="EMBL" id="HBUF01605791">
    <property type="protein sequence ID" value="CAG6777471.1"/>
    <property type="molecule type" value="Transcribed_RNA"/>
</dbReference>
<dbReference type="EMBL" id="HBUF01605798">
    <property type="protein sequence ID" value="CAG6777491.1"/>
    <property type="molecule type" value="Transcribed_RNA"/>
</dbReference>
<keyword evidence="1" id="KW-0812">Transmembrane</keyword>
<evidence type="ECO:0000256" key="1">
    <source>
        <dbReference type="SAM" id="Phobius"/>
    </source>
</evidence>
<dbReference type="EMBL" id="HBUF01605790">
    <property type="protein sequence ID" value="CAG6777467.1"/>
    <property type="molecule type" value="Transcribed_RNA"/>
</dbReference>
<keyword evidence="1" id="KW-1133">Transmembrane helix</keyword>
<reference evidence="2" key="1">
    <citation type="submission" date="2021-05" db="EMBL/GenBank/DDBJ databases">
        <authorList>
            <person name="Alioto T."/>
            <person name="Alioto T."/>
            <person name="Gomez Garrido J."/>
        </authorList>
    </citation>
    <scope>NUCLEOTIDE SEQUENCE</scope>
</reference>
<dbReference type="AlphaFoldDB" id="A0A8D9F512"/>
<organism evidence="2">
    <name type="scientific">Cacopsylla melanoneura</name>
    <dbReference type="NCBI Taxonomy" id="428564"/>
    <lineage>
        <taxon>Eukaryota</taxon>
        <taxon>Metazoa</taxon>
        <taxon>Ecdysozoa</taxon>
        <taxon>Arthropoda</taxon>
        <taxon>Hexapoda</taxon>
        <taxon>Insecta</taxon>
        <taxon>Pterygota</taxon>
        <taxon>Neoptera</taxon>
        <taxon>Paraneoptera</taxon>
        <taxon>Hemiptera</taxon>
        <taxon>Sternorrhyncha</taxon>
        <taxon>Psylloidea</taxon>
        <taxon>Psyllidae</taxon>
        <taxon>Psyllinae</taxon>
        <taxon>Cacopsylla</taxon>
    </lineage>
</organism>
<accession>A0A8D9F512</accession>
<evidence type="ECO:0000313" key="2">
    <source>
        <dbReference type="EMBL" id="CAG6777491.1"/>
    </source>
</evidence>
<protein>
    <submittedName>
        <fullName evidence="2">Uncharacterized protein</fullName>
    </submittedName>
</protein>
<feature type="transmembrane region" description="Helical" evidence="1">
    <location>
        <begin position="52"/>
        <end position="77"/>
    </location>
</feature>
<dbReference type="EMBL" id="HBUF01605796">
    <property type="protein sequence ID" value="CAG6777486.1"/>
    <property type="molecule type" value="Transcribed_RNA"/>
</dbReference>
<keyword evidence="1" id="KW-0472">Membrane</keyword>
<sequence>MLMFLKLPFSRILHILSLTLQYSMLLSLTVLLTMKPVPNCPFLFSGPLYIRLYSFLSILPWPCHLISCSAITSNLYLIISFATSCIFPACNKVLTFQVASFKSLASRFIRCPEFKSVSKFRVRSQFNIPFLFRGIC</sequence>